<dbReference type="Proteomes" id="UP000310065">
    <property type="component" value="Chromosome S1"/>
</dbReference>
<dbReference type="GO" id="GO:0000160">
    <property type="term" value="P:phosphorelay signal transduction system"/>
    <property type="evidence" value="ECO:0007669"/>
    <property type="project" value="InterPro"/>
</dbReference>
<dbReference type="EMBL" id="CP040559">
    <property type="protein sequence ID" value="QCU76412.1"/>
    <property type="molecule type" value="Genomic_DNA"/>
</dbReference>
<dbReference type="InterPro" id="IPR016032">
    <property type="entry name" value="Sig_transdc_resp-reg_C-effctor"/>
</dbReference>
<dbReference type="SUPFAM" id="SSF46894">
    <property type="entry name" value="C-terminal effector domain of the bipartite response regulators"/>
    <property type="match status" value="1"/>
</dbReference>
<dbReference type="GO" id="GO:0006355">
    <property type="term" value="P:regulation of DNA-templated transcription"/>
    <property type="evidence" value="ECO:0007669"/>
    <property type="project" value="InterPro"/>
</dbReference>
<dbReference type="PROSITE" id="PS51755">
    <property type="entry name" value="OMPR_PHOB"/>
    <property type="match status" value="1"/>
</dbReference>
<gene>
    <name evidence="5" type="ORF">FFU37_18255</name>
</gene>
<organism evidence="5 6">
    <name type="scientific">Pseudoalteromonas distincta</name>
    <dbReference type="NCBI Taxonomy" id="77608"/>
    <lineage>
        <taxon>Bacteria</taxon>
        <taxon>Pseudomonadati</taxon>
        <taxon>Pseudomonadota</taxon>
        <taxon>Gammaproteobacteria</taxon>
        <taxon>Alteromonadales</taxon>
        <taxon>Pseudoalteromonadaceae</taxon>
        <taxon>Pseudoalteromonas</taxon>
    </lineage>
</organism>
<keyword evidence="3" id="KW-0472">Membrane</keyword>
<feature type="transmembrane region" description="Helical" evidence="3">
    <location>
        <begin position="112"/>
        <end position="132"/>
    </location>
</feature>
<keyword evidence="3" id="KW-1133">Transmembrane helix</keyword>
<protein>
    <recommendedName>
        <fullName evidence="4">OmpR/PhoB-type domain-containing protein</fullName>
    </recommendedName>
</protein>
<proteinExistence type="predicted"/>
<dbReference type="GO" id="GO:0003677">
    <property type="term" value="F:DNA binding"/>
    <property type="evidence" value="ECO:0007669"/>
    <property type="project" value="UniProtKB-UniRule"/>
</dbReference>
<dbReference type="KEGG" id="pdv:FFU37_18255"/>
<dbReference type="GeneID" id="88777614"/>
<dbReference type="SMART" id="SM00862">
    <property type="entry name" value="Trans_reg_C"/>
    <property type="match status" value="1"/>
</dbReference>
<dbReference type="Pfam" id="PF00486">
    <property type="entry name" value="Trans_reg_C"/>
    <property type="match status" value="1"/>
</dbReference>
<feature type="domain" description="OmpR/PhoB-type" evidence="4">
    <location>
        <begin position="1"/>
        <end position="94"/>
    </location>
</feature>
<dbReference type="InterPro" id="IPR036388">
    <property type="entry name" value="WH-like_DNA-bd_sf"/>
</dbReference>
<accession>A0A4P9J5U2</accession>
<evidence type="ECO:0000256" key="2">
    <source>
        <dbReference type="PROSITE-ProRule" id="PRU01091"/>
    </source>
</evidence>
<keyword evidence="3" id="KW-0812">Transmembrane</keyword>
<reference evidence="5 6" key="1">
    <citation type="submission" date="2019-05" db="EMBL/GenBank/DDBJ databases">
        <title>Complete genome sequence of Pseudoalteromonas sp. 16-SW-7(T) isolated from the Okhotsk Sea, Russia.</title>
        <authorList>
            <person name="Nguyen T.H."/>
            <person name="Nedashkovskaya O.I."/>
            <person name="Kim S.-G."/>
        </authorList>
    </citation>
    <scope>NUCLEOTIDE SEQUENCE [LARGE SCALE GENOMIC DNA]</scope>
    <source>
        <strain evidence="5 6">16-SW-7</strain>
    </source>
</reference>
<dbReference type="AlphaFoldDB" id="A0A4P9J5U2"/>
<name>A0A4P9J5U2_9GAMM</name>
<evidence type="ECO:0000256" key="1">
    <source>
        <dbReference type="ARBA" id="ARBA00023125"/>
    </source>
</evidence>
<feature type="DNA-binding region" description="OmpR/PhoB-type" evidence="2">
    <location>
        <begin position="1"/>
        <end position="94"/>
    </location>
</feature>
<evidence type="ECO:0000259" key="4">
    <source>
        <dbReference type="PROSITE" id="PS51755"/>
    </source>
</evidence>
<dbReference type="InterPro" id="IPR001867">
    <property type="entry name" value="OmpR/PhoB-type_DNA-bd"/>
</dbReference>
<dbReference type="RefSeq" id="WP_138490228.1">
    <property type="nucleotide sequence ID" value="NZ_CP040559.1"/>
</dbReference>
<evidence type="ECO:0000313" key="5">
    <source>
        <dbReference type="EMBL" id="QCU76412.1"/>
    </source>
</evidence>
<evidence type="ECO:0000256" key="3">
    <source>
        <dbReference type="SAM" id="Phobius"/>
    </source>
</evidence>
<sequence>MNYKINDFLISPDINSASKNNEKLELTSQEIIALKLFFSSDDGFVDTQTLESEIWGERIVTKNSLRKLISDLRLKFGDRESFKNLRGRGYKLKFESIEPSTVNHKKVKNYKYLFTLLFIILICIVAILSYSYKGNFETLPKVSTQTVFESKDYILDYATHNNTLFVTARDKNTSKLYKVLNRQNTVLMSESYSGAYRGLEIHKSGRTIMHVVEDSKCKIKIFQRPVEDQIDEIPCNRQNAFPSFDWIDENRFYITFNVDPSSSIKPFIYDLTTKRLEEVFSTNFESENKKNFIDAYIKGHNDGVFSLRENYLDKMSLTYFEGNNRRTLYKFRAKPYSVAVAHQNLFFVGNNNELFMLPLSDDILSQDINLSLLMASQATKIDDPLILEEQLYLSLGNMAKEVIYSSSGNFTYSLENGVRDFTYTDKVLTVLALTNSGYAIEQLKDGLVFNTIYFDSNLSLRHIAFFKNEIFLAGADGVYKLVENKLIQISNIKTTELVSNGKCMIAEGEGIHLLDKRTHTFIKIVEQGERAFQSEQGCLFVDTLTGNIVNESREIISKQTKRRLLIEHKGILAHRYNVKEQTHIVDINTGKVIEKTKSRARFTKLISYEDDILYLGEADVNTSILRLKLD</sequence>
<keyword evidence="1 2" id="KW-0238">DNA-binding</keyword>
<evidence type="ECO:0000313" key="6">
    <source>
        <dbReference type="Proteomes" id="UP000310065"/>
    </source>
</evidence>
<dbReference type="Gene3D" id="1.10.10.10">
    <property type="entry name" value="Winged helix-like DNA-binding domain superfamily/Winged helix DNA-binding domain"/>
    <property type="match status" value="1"/>
</dbReference>